<dbReference type="HOGENOM" id="CLU_1449455_0_0_1"/>
<keyword evidence="1" id="KW-0812">Transmembrane</keyword>
<reference evidence="2" key="2">
    <citation type="submission" date="2015-06" db="UniProtKB">
        <authorList>
            <consortium name="EnsemblMetazoa"/>
        </authorList>
    </citation>
    <scope>IDENTIFICATION</scope>
</reference>
<protein>
    <submittedName>
        <fullName evidence="2">Uncharacterized protein</fullName>
    </submittedName>
</protein>
<evidence type="ECO:0000256" key="1">
    <source>
        <dbReference type="SAM" id="Phobius"/>
    </source>
</evidence>
<sequence length="187" mass="21349">MGKLMANNNNNLIVIESKTMKFIYGVLLVFSCSFALTFSSDDGRLPSKVPVYHPPYDPIDMEQFRPRVKGSEVARRIQLTFQEALKMVRRQKLQSCVALIICTLACDPHAYGPDGDETYSKLIHFNHLSNSTQIPETNSKDIAMFKDAELKGIAHAKHCDLCKSDYPRCRREVVDLLQMFLNFEIED</sequence>
<dbReference type="EMBL" id="CAEY01001813">
    <property type="status" value="NOT_ANNOTATED_CDS"/>
    <property type="molecule type" value="Genomic_DNA"/>
</dbReference>
<name>T1K7U9_TETUR</name>
<accession>T1K7U9</accession>
<dbReference type="Proteomes" id="UP000015104">
    <property type="component" value="Unassembled WGS sequence"/>
</dbReference>
<dbReference type="EnsemblMetazoa" id="tetur06g05630.1">
    <property type="protein sequence ID" value="tetur06g05630.1"/>
    <property type="gene ID" value="tetur06g05630"/>
</dbReference>
<reference evidence="3" key="1">
    <citation type="submission" date="2011-08" db="EMBL/GenBank/DDBJ databases">
        <authorList>
            <person name="Rombauts S."/>
        </authorList>
    </citation>
    <scope>NUCLEOTIDE SEQUENCE</scope>
    <source>
        <strain evidence="3">London</strain>
    </source>
</reference>
<evidence type="ECO:0000313" key="3">
    <source>
        <dbReference type="Proteomes" id="UP000015104"/>
    </source>
</evidence>
<keyword evidence="1" id="KW-1133">Transmembrane helix</keyword>
<dbReference type="AlphaFoldDB" id="T1K7U9"/>
<keyword evidence="1" id="KW-0472">Membrane</keyword>
<feature type="transmembrane region" description="Helical" evidence="1">
    <location>
        <begin position="20"/>
        <end position="38"/>
    </location>
</feature>
<keyword evidence="3" id="KW-1185">Reference proteome</keyword>
<proteinExistence type="predicted"/>
<evidence type="ECO:0000313" key="2">
    <source>
        <dbReference type="EnsemblMetazoa" id="tetur06g05630.1"/>
    </source>
</evidence>
<organism evidence="2 3">
    <name type="scientific">Tetranychus urticae</name>
    <name type="common">Two-spotted spider mite</name>
    <dbReference type="NCBI Taxonomy" id="32264"/>
    <lineage>
        <taxon>Eukaryota</taxon>
        <taxon>Metazoa</taxon>
        <taxon>Ecdysozoa</taxon>
        <taxon>Arthropoda</taxon>
        <taxon>Chelicerata</taxon>
        <taxon>Arachnida</taxon>
        <taxon>Acari</taxon>
        <taxon>Acariformes</taxon>
        <taxon>Trombidiformes</taxon>
        <taxon>Prostigmata</taxon>
        <taxon>Eleutherengona</taxon>
        <taxon>Raphignathae</taxon>
        <taxon>Tetranychoidea</taxon>
        <taxon>Tetranychidae</taxon>
        <taxon>Tetranychus</taxon>
    </lineage>
</organism>
<dbReference type="PROSITE" id="PS51257">
    <property type="entry name" value="PROKAR_LIPOPROTEIN"/>
    <property type="match status" value="1"/>
</dbReference>